<dbReference type="GO" id="GO:0019646">
    <property type="term" value="P:aerobic electron transport chain"/>
    <property type="evidence" value="ECO:0007669"/>
    <property type="project" value="InterPro"/>
</dbReference>
<evidence type="ECO:0000313" key="10">
    <source>
        <dbReference type="EMBL" id="ABM77392.1"/>
    </source>
</evidence>
<name>A2C7D2_PROM3</name>
<keyword evidence="5 8" id="KW-1133">Transmembrane helix</keyword>
<dbReference type="PANTHER" id="PTHR11403:SF2">
    <property type="entry name" value="CYTOCHROME BO(3) UBIQUINOL OXIDASE SUBUNIT 3"/>
    <property type="match status" value="1"/>
</dbReference>
<feature type="domain" description="Heme-copper oxidase subunit III family profile" evidence="9">
    <location>
        <begin position="34"/>
        <end position="207"/>
    </location>
</feature>
<evidence type="ECO:0000256" key="7">
    <source>
        <dbReference type="RuleBase" id="RU003376"/>
    </source>
</evidence>
<keyword evidence="10" id="KW-0560">Oxidoreductase</keyword>
<dbReference type="PROSITE" id="PS50253">
    <property type="entry name" value="COX3"/>
    <property type="match status" value="1"/>
</dbReference>
<keyword evidence="4 7" id="KW-0812">Transmembrane</keyword>
<evidence type="ECO:0000256" key="1">
    <source>
        <dbReference type="ARBA" id="ARBA00004651"/>
    </source>
</evidence>
<evidence type="ECO:0000256" key="3">
    <source>
        <dbReference type="ARBA" id="ARBA00022475"/>
    </source>
</evidence>
<accession>A2C7D2</accession>
<evidence type="ECO:0000313" key="11">
    <source>
        <dbReference type="Proteomes" id="UP000002274"/>
    </source>
</evidence>
<evidence type="ECO:0000256" key="2">
    <source>
        <dbReference type="ARBA" id="ARBA00010581"/>
    </source>
</evidence>
<dbReference type="KEGG" id="pmf:P9303_06401"/>
<feature type="transmembrane region" description="Helical" evidence="8">
    <location>
        <begin position="34"/>
        <end position="57"/>
    </location>
</feature>
<dbReference type="InterPro" id="IPR013833">
    <property type="entry name" value="Cyt_c_oxidase_su3_a-hlx"/>
</dbReference>
<dbReference type="EC" id="1.9.3.1" evidence="10"/>
<dbReference type="AlphaFoldDB" id="A2C7D2"/>
<dbReference type="GO" id="GO:0004129">
    <property type="term" value="F:cytochrome-c oxidase activity"/>
    <property type="evidence" value="ECO:0007669"/>
    <property type="project" value="InterPro"/>
</dbReference>
<dbReference type="GO" id="GO:0005886">
    <property type="term" value="C:plasma membrane"/>
    <property type="evidence" value="ECO:0007669"/>
    <property type="project" value="UniProtKB-SubCell"/>
</dbReference>
<dbReference type="InterPro" id="IPR000298">
    <property type="entry name" value="Cyt_c_oxidase-like_su3"/>
</dbReference>
<evidence type="ECO:0000256" key="6">
    <source>
        <dbReference type="ARBA" id="ARBA00023136"/>
    </source>
</evidence>
<dbReference type="Pfam" id="PF00510">
    <property type="entry name" value="COX3"/>
    <property type="match status" value="1"/>
</dbReference>
<protein>
    <submittedName>
        <fullName evidence="10">Cytochrome c oxidase, subunit III</fullName>
        <ecNumber evidence="10">1.9.3.1</ecNumber>
    </submittedName>
</protein>
<dbReference type="EMBL" id="CP000554">
    <property type="protein sequence ID" value="ABM77392.1"/>
    <property type="molecule type" value="Genomic_DNA"/>
</dbReference>
<dbReference type="CDD" id="cd00386">
    <property type="entry name" value="Heme_Cu_Oxidase_III_like"/>
    <property type="match status" value="1"/>
</dbReference>
<evidence type="ECO:0000256" key="5">
    <source>
        <dbReference type="ARBA" id="ARBA00022989"/>
    </source>
</evidence>
<proteinExistence type="inferred from homology"/>
<dbReference type="GO" id="GO:0016491">
    <property type="term" value="F:oxidoreductase activity"/>
    <property type="evidence" value="ECO:0007669"/>
    <property type="project" value="UniProtKB-KW"/>
</dbReference>
<sequence>MTSLPTIDHDYEEQADLADEHAELGEEHADHRMFGLATFLVADGMTFAGFFVAYLTFRAVNPLLPDAVYELELPLPTLNTVLLLVSSATFHRAGQALKRNQSGQCQRWLLITAGLGLAFLASQMVEYFTLPFGLTDNLYASTFYAVTGFHGLHVTLGTIMILIVWWQARSPGGRVTSENHFPLEAAELYWHFVDGIWVILFIIFYLL</sequence>
<comment type="subcellular location">
    <subcellularLocation>
        <location evidence="1 7">Cell membrane</location>
        <topology evidence="1 7">Multi-pass membrane protein</topology>
    </subcellularLocation>
</comment>
<feature type="transmembrane region" description="Helical" evidence="8">
    <location>
        <begin position="142"/>
        <end position="167"/>
    </location>
</feature>
<dbReference type="Proteomes" id="UP000002274">
    <property type="component" value="Chromosome"/>
</dbReference>
<dbReference type="PANTHER" id="PTHR11403">
    <property type="entry name" value="CYTOCHROME C OXIDASE SUBUNIT III"/>
    <property type="match status" value="1"/>
</dbReference>
<reference evidence="10 11" key="1">
    <citation type="journal article" date="2007" name="PLoS Genet.">
        <title>Patterns and implications of gene gain and loss in the evolution of Prochlorococcus.</title>
        <authorList>
            <person name="Kettler G.C."/>
            <person name="Martiny A.C."/>
            <person name="Huang K."/>
            <person name="Zucker J."/>
            <person name="Coleman M.L."/>
            <person name="Rodrigue S."/>
            <person name="Chen F."/>
            <person name="Lapidus A."/>
            <person name="Ferriera S."/>
            <person name="Johnson J."/>
            <person name="Steglich C."/>
            <person name="Church G.M."/>
            <person name="Richardson P."/>
            <person name="Chisholm S.W."/>
        </authorList>
    </citation>
    <scope>NUCLEOTIDE SEQUENCE [LARGE SCALE GENOMIC DNA]</scope>
    <source>
        <strain evidence="10 11">MIT 9303</strain>
    </source>
</reference>
<evidence type="ECO:0000256" key="8">
    <source>
        <dbReference type="SAM" id="Phobius"/>
    </source>
</evidence>
<evidence type="ECO:0000259" key="9">
    <source>
        <dbReference type="PROSITE" id="PS50253"/>
    </source>
</evidence>
<gene>
    <name evidence="10" type="primary">ctaE</name>
    <name evidence="10" type="ordered locus">P9303_06401</name>
</gene>
<feature type="transmembrane region" description="Helical" evidence="8">
    <location>
        <begin position="109"/>
        <end position="130"/>
    </location>
</feature>
<dbReference type="HOGENOM" id="CLU_044071_1_2_3"/>
<dbReference type="RefSeq" id="WP_011825311.1">
    <property type="nucleotide sequence ID" value="NC_008820.1"/>
</dbReference>
<feature type="transmembrane region" description="Helical" evidence="8">
    <location>
        <begin position="188"/>
        <end position="206"/>
    </location>
</feature>
<comment type="similarity">
    <text evidence="2 7">Belongs to the cytochrome c oxidase subunit 3 family.</text>
</comment>
<organism evidence="10 11">
    <name type="scientific">Prochlorococcus marinus (strain MIT 9303)</name>
    <dbReference type="NCBI Taxonomy" id="59922"/>
    <lineage>
        <taxon>Bacteria</taxon>
        <taxon>Bacillati</taxon>
        <taxon>Cyanobacteriota</taxon>
        <taxon>Cyanophyceae</taxon>
        <taxon>Synechococcales</taxon>
        <taxon>Prochlorococcaceae</taxon>
        <taxon>Prochlorococcus</taxon>
    </lineage>
</organism>
<dbReference type="BioCyc" id="PMAR59922:G1G80-590-MONOMER"/>
<dbReference type="InterPro" id="IPR024791">
    <property type="entry name" value="Cyt_c/ubiquinol_Oxase_su3"/>
</dbReference>
<dbReference type="SUPFAM" id="SSF81452">
    <property type="entry name" value="Cytochrome c oxidase subunit III-like"/>
    <property type="match status" value="1"/>
</dbReference>
<dbReference type="InterPro" id="IPR035973">
    <property type="entry name" value="Cyt_c_oxidase_su3-like_sf"/>
</dbReference>
<keyword evidence="3" id="KW-1003">Cell membrane</keyword>
<evidence type="ECO:0000256" key="4">
    <source>
        <dbReference type="ARBA" id="ARBA00022692"/>
    </source>
</evidence>
<dbReference type="STRING" id="59922.P9303_06401"/>
<dbReference type="Gene3D" id="1.20.120.80">
    <property type="entry name" value="Cytochrome c oxidase, subunit III, four-helix bundle"/>
    <property type="match status" value="1"/>
</dbReference>
<keyword evidence="6 8" id="KW-0472">Membrane</keyword>